<dbReference type="Gene3D" id="3.40.140.10">
    <property type="entry name" value="Cytidine Deaminase, domain 2"/>
    <property type="match status" value="1"/>
</dbReference>
<evidence type="ECO:0008006" key="11">
    <source>
        <dbReference type="Google" id="ProtNLM"/>
    </source>
</evidence>
<evidence type="ECO:0000256" key="3">
    <source>
        <dbReference type="ARBA" id="ARBA00022801"/>
    </source>
</evidence>
<dbReference type="Proteomes" id="UP000219994">
    <property type="component" value="Unassembled WGS sequence"/>
</dbReference>
<evidence type="ECO:0000259" key="7">
    <source>
        <dbReference type="Pfam" id="PF14464"/>
    </source>
</evidence>
<evidence type="ECO:0000313" key="9">
    <source>
        <dbReference type="EMBL" id="PDQ35121.1"/>
    </source>
</evidence>
<dbReference type="GO" id="GO:0046872">
    <property type="term" value="F:metal ion binding"/>
    <property type="evidence" value="ECO:0007669"/>
    <property type="project" value="UniProtKB-KW"/>
</dbReference>
<dbReference type="AlphaFoldDB" id="A0A2A6FR89"/>
<keyword evidence="5" id="KW-0482">Metalloprotease</keyword>
<dbReference type="Pfam" id="PF13676">
    <property type="entry name" value="TIR_2"/>
    <property type="match status" value="1"/>
</dbReference>
<comment type="caution">
    <text evidence="9">The sequence shown here is derived from an EMBL/GenBank/DDBJ whole genome shotgun (WGS) entry which is preliminary data.</text>
</comment>
<keyword evidence="4" id="KW-0862">Zinc</keyword>
<keyword evidence="1" id="KW-0645">Protease</keyword>
<dbReference type="Pfam" id="PF18145">
    <property type="entry name" value="SAVED"/>
    <property type="match status" value="1"/>
</dbReference>
<dbReference type="NCBIfam" id="NF033611">
    <property type="entry name" value="SAVED"/>
    <property type="match status" value="1"/>
</dbReference>
<evidence type="ECO:0000256" key="2">
    <source>
        <dbReference type="ARBA" id="ARBA00022723"/>
    </source>
</evidence>
<reference evidence="10" key="1">
    <citation type="submission" date="2017-03" db="EMBL/GenBank/DDBJ databases">
        <authorList>
            <person name="Lund M.B."/>
        </authorList>
    </citation>
    <scope>NUCLEOTIDE SEQUENCE [LARGE SCALE GENOMIC DNA]</scope>
</reference>
<name>A0A2A6FR89_9MICO</name>
<dbReference type="SUPFAM" id="SSF52200">
    <property type="entry name" value="Toll/Interleukin receptor TIR domain"/>
    <property type="match status" value="1"/>
</dbReference>
<evidence type="ECO:0000313" key="10">
    <source>
        <dbReference type="Proteomes" id="UP000219994"/>
    </source>
</evidence>
<dbReference type="Gene3D" id="3.40.50.10140">
    <property type="entry name" value="Toll/interleukin-1 receptor homology (TIR) domain"/>
    <property type="match status" value="1"/>
</dbReference>
<evidence type="ECO:0000256" key="1">
    <source>
        <dbReference type="ARBA" id="ARBA00022670"/>
    </source>
</evidence>
<dbReference type="SUPFAM" id="SSF102712">
    <property type="entry name" value="JAB1/MPN domain"/>
    <property type="match status" value="1"/>
</dbReference>
<gene>
    <name evidence="9" type="ORF">B5766_07305</name>
</gene>
<dbReference type="InterPro" id="IPR000157">
    <property type="entry name" value="TIR_dom"/>
</dbReference>
<dbReference type="GO" id="GO:0008237">
    <property type="term" value="F:metallopeptidase activity"/>
    <property type="evidence" value="ECO:0007669"/>
    <property type="project" value="UniProtKB-KW"/>
</dbReference>
<dbReference type="InterPro" id="IPR028090">
    <property type="entry name" value="JAB_dom_prok"/>
</dbReference>
<dbReference type="GO" id="GO:0006508">
    <property type="term" value="P:proteolysis"/>
    <property type="evidence" value="ECO:0007669"/>
    <property type="project" value="UniProtKB-KW"/>
</dbReference>
<protein>
    <recommendedName>
        <fullName evidence="11">MPN domain-containing protein</fullName>
    </recommendedName>
</protein>
<keyword evidence="3" id="KW-0378">Hydrolase</keyword>
<dbReference type="GO" id="GO:0007165">
    <property type="term" value="P:signal transduction"/>
    <property type="evidence" value="ECO:0007669"/>
    <property type="project" value="InterPro"/>
</dbReference>
<dbReference type="InterPro" id="IPR040836">
    <property type="entry name" value="SAVED"/>
</dbReference>
<dbReference type="EMBL" id="NAEP01000039">
    <property type="protein sequence ID" value="PDQ35121.1"/>
    <property type="molecule type" value="Genomic_DNA"/>
</dbReference>
<evidence type="ECO:0000256" key="5">
    <source>
        <dbReference type="ARBA" id="ARBA00023049"/>
    </source>
</evidence>
<evidence type="ECO:0000259" key="8">
    <source>
        <dbReference type="Pfam" id="PF18145"/>
    </source>
</evidence>
<proteinExistence type="predicted"/>
<feature type="domain" description="JAB" evidence="7">
    <location>
        <begin position="13"/>
        <end position="118"/>
    </location>
</feature>
<keyword evidence="2" id="KW-0479">Metal-binding</keyword>
<organism evidence="9 10">
    <name type="scientific">Candidatus Lumbricidiphila eiseniae</name>
    <dbReference type="NCBI Taxonomy" id="1969409"/>
    <lineage>
        <taxon>Bacteria</taxon>
        <taxon>Bacillati</taxon>
        <taxon>Actinomycetota</taxon>
        <taxon>Actinomycetes</taxon>
        <taxon>Micrococcales</taxon>
        <taxon>Microbacteriaceae</taxon>
        <taxon>Candidatus Lumbricidiphila</taxon>
    </lineage>
</organism>
<sequence>MRAKAVIELSLAAQRAIVKATATSLPNEAGGILLGYKRNDRTVVVDVLVLESAQPSFDRYLRDDVAANLRLAEYRSRSGADEVVGYVGEWHSHPSSVGPSSIDRDSTLDTAQSGGHEVALCVYAPWGEQQFHGLIATPGKVWRPLRAAKVDLERELAMQLDPMPPTAVRVNGPVFISYRHNDGEDFAGEVERLLHAAGISVWRDVPDLPPGDTEKRLDEAFASGLSGGVLIVTPDIANSTVVKHRELPRLLGLQADPRFALVIANTVGPDESRLAYGAPDILLGLAPACTLSSMDQVDIRTPNGRIKLVRRLLRHRARQLKTDMSSVPRPLKISTQSRTAPSSIDACVSDLDIRLIPSEAGKIPAALALHDLAVTLPIISDAVLSVGAPAVQFFGGMHLSIAVALGTGFPATKFGKLEVVDLEGSTWTSVADPADPNLHTAVTVDEVSLAGAHEGRARLAVFASLTDAPDTLAFAMLLQSLSTTSVTAVTITTGQGDIDPREAGRIAKEIATAIKFAARAAGASEVHLAFHGPYAMALLIGRLLNTLCSVVYEWARDMDGSAQYFPVLTVEPDVAGGPITAIHL</sequence>
<dbReference type="InterPro" id="IPR035897">
    <property type="entry name" value="Toll_tir_struct_dom_sf"/>
</dbReference>
<evidence type="ECO:0000259" key="6">
    <source>
        <dbReference type="Pfam" id="PF13676"/>
    </source>
</evidence>
<feature type="domain" description="TIR" evidence="6">
    <location>
        <begin position="174"/>
        <end position="251"/>
    </location>
</feature>
<feature type="domain" description="SMODS-associated and fused to various effectors" evidence="8">
    <location>
        <begin position="392"/>
        <end position="569"/>
    </location>
</feature>
<dbReference type="Pfam" id="PF14464">
    <property type="entry name" value="Prok-JAB"/>
    <property type="match status" value="1"/>
</dbReference>
<accession>A0A2A6FR89</accession>
<evidence type="ECO:0000256" key="4">
    <source>
        <dbReference type="ARBA" id="ARBA00022833"/>
    </source>
</evidence>